<dbReference type="SUPFAM" id="SSF116734">
    <property type="entry name" value="DNA methylase specificity domain"/>
    <property type="match status" value="1"/>
</dbReference>
<proteinExistence type="inferred from homology"/>
<dbReference type="InterPro" id="IPR000055">
    <property type="entry name" value="Restrct_endonuc_typeI_TRD"/>
</dbReference>
<organism evidence="5 6">
    <name type="scientific">Acinetobacter johnsonii</name>
    <dbReference type="NCBI Taxonomy" id="40214"/>
    <lineage>
        <taxon>Bacteria</taxon>
        <taxon>Pseudomonadati</taxon>
        <taxon>Pseudomonadota</taxon>
        <taxon>Gammaproteobacteria</taxon>
        <taxon>Moraxellales</taxon>
        <taxon>Moraxellaceae</taxon>
        <taxon>Acinetobacter</taxon>
    </lineage>
</organism>
<dbReference type="GO" id="GO:0016787">
    <property type="term" value="F:hydrolase activity"/>
    <property type="evidence" value="ECO:0007669"/>
    <property type="project" value="UniProtKB-KW"/>
</dbReference>
<dbReference type="Pfam" id="PF01420">
    <property type="entry name" value="Methylase_S"/>
    <property type="match status" value="1"/>
</dbReference>
<dbReference type="GO" id="GO:0009307">
    <property type="term" value="P:DNA restriction-modification system"/>
    <property type="evidence" value="ECO:0007669"/>
    <property type="project" value="UniProtKB-KW"/>
</dbReference>
<dbReference type="GO" id="GO:0004519">
    <property type="term" value="F:endonuclease activity"/>
    <property type="evidence" value="ECO:0007669"/>
    <property type="project" value="UniProtKB-KW"/>
</dbReference>
<evidence type="ECO:0000313" key="5">
    <source>
        <dbReference type="EMBL" id="MDH0827528.1"/>
    </source>
</evidence>
<keyword evidence="3" id="KW-0238">DNA-binding</keyword>
<comment type="caution">
    <text evidence="5">The sequence shown here is derived from an EMBL/GenBank/DDBJ whole genome shotgun (WGS) entry which is preliminary data.</text>
</comment>
<evidence type="ECO:0000256" key="2">
    <source>
        <dbReference type="ARBA" id="ARBA00022747"/>
    </source>
</evidence>
<dbReference type="GO" id="GO:0003677">
    <property type="term" value="F:DNA binding"/>
    <property type="evidence" value="ECO:0007669"/>
    <property type="project" value="UniProtKB-KW"/>
</dbReference>
<evidence type="ECO:0000256" key="3">
    <source>
        <dbReference type="ARBA" id="ARBA00023125"/>
    </source>
</evidence>
<dbReference type="AlphaFoldDB" id="A0AA42SFD6"/>
<protein>
    <submittedName>
        <fullName evidence="5">Restriction endonuclease subunit S</fullName>
        <ecNumber evidence="5">3.1.21.-</ecNumber>
    </submittedName>
</protein>
<evidence type="ECO:0000256" key="1">
    <source>
        <dbReference type="ARBA" id="ARBA00010923"/>
    </source>
</evidence>
<feature type="domain" description="Type I restriction modification DNA specificity" evidence="4">
    <location>
        <begin position="58"/>
        <end position="196"/>
    </location>
</feature>
<dbReference type="EC" id="3.1.21.-" evidence="5"/>
<keyword evidence="2" id="KW-0680">Restriction system</keyword>
<evidence type="ECO:0000259" key="4">
    <source>
        <dbReference type="Pfam" id="PF01420"/>
    </source>
</evidence>
<dbReference type="Gene3D" id="3.90.220.20">
    <property type="entry name" value="DNA methylase specificity domains"/>
    <property type="match status" value="1"/>
</dbReference>
<keyword evidence="5" id="KW-0378">Hydrolase</keyword>
<sequence length="207" mass="22916">MVEKGFSKNILEVVMKLDRLCSSITVGINKFNDVEADNLVKVSLLIGQSLNDNGFLNVDAQKTKTVFVDQDLIEKKRLKAGDIIFLAKGTNLRAAIVTAEQEKLNLLAPATCLVIKVDSTIVLPEFLTVFLNSEYGQAVLTSLNKGTTIMSIPVSSLKEIEINLPDLSKQEIIAQAFYQHHQALMLLEEMKKAQVKVMEATIQKLIV</sequence>
<gene>
    <name evidence="5" type="ORF">N5C97_13760</name>
</gene>
<reference evidence="5" key="1">
    <citation type="submission" date="2022-09" db="EMBL/GenBank/DDBJ databases">
        <title>Intensive care unit water sources are persistently colonized with multi-drug resistant bacteria and are the site of extensive horizontal gene transfer of antibiotic resistance genes.</title>
        <authorList>
            <person name="Diorio-Toth L."/>
        </authorList>
    </citation>
    <scope>NUCLEOTIDE SEQUENCE</scope>
    <source>
        <strain evidence="5">GD03885</strain>
    </source>
</reference>
<evidence type="ECO:0000313" key="6">
    <source>
        <dbReference type="Proteomes" id="UP001160116"/>
    </source>
</evidence>
<keyword evidence="5" id="KW-0540">Nuclease</keyword>
<dbReference type="EMBL" id="JAOCCL010000043">
    <property type="protein sequence ID" value="MDH0827528.1"/>
    <property type="molecule type" value="Genomic_DNA"/>
</dbReference>
<name>A0AA42SFD6_ACIJO</name>
<dbReference type="InterPro" id="IPR052021">
    <property type="entry name" value="Type-I_RS_S_subunit"/>
</dbReference>
<comment type="similarity">
    <text evidence="1">Belongs to the type-I restriction system S methylase family.</text>
</comment>
<accession>A0AA42SFD6</accession>
<keyword evidence="5" id="KW-0255">Endonuclease</keyword>
<dbReference type="Proteomes" id="UP001160116">
    <property type="component" value="Unassembled WGS sequence"/>
</dbReference>
<dbReference type="InterPro" id="IPR044946">
    <property type="entry name" value="Restrct_endonuc_typeI_TRD_sf"/>
</dbReference>
<dbReference type="PANTHER" id="PTHR30408:SF13">
    <property type="entry name" value="TYPE I RESTRICTION ENZYME HINDI SPECIFICITY SUBUNIT"/>
    <property type="match status" value="1"/>
</dbReference>
<dbReference type="PANTHER" id="PTHR30408">
    <property type="entry name" value="TYPE-1 RESTRICTION ENZYME ECOKI SPECIFICITY PROTEIN"/>
    <property type="match status" value="1"/>
</dbReference>
<dbReference type="RefSeq" id="WP_279679242.1">
    <property type="nucleotide sequence ID" value="NZ_JAOCCL010000043.1"/>
</dbReference>